<evidence type="ECO:0000256" key="1">
    <source>
        <dbReference type="SAM" id="MobiDB-lite"/>
    </source>
</evidence>
<protein>
    <submittedName>
        <fullName evidence="2">Uncharacterized protein</fullName>
    </submittedName>
</protein>
<sequence>MKLTVPLEPKLHTAARALGTGYTPRSETPKDVVDQADGLAVAAEKFSSRLREASNLRWSGKPTVPISPKLAHMRSRSRPMGTVSRIRQTAAPGAGSLRNSSRDTETSAASTDGRDHEGDDGPRAVESLAVEKASAIDCERAAEVDGLAGPQLIVGCDQRHPGLNQSAVEFERFTRHPLGPGTPSHSQDTPRVGTTLREEVGSFAKPWAKTDVAEFGDFPSS</sequence>
<evidence type="ECO:0000313" key="2">
    <source>
        <dbReference type="EMBL" id="EER01065.1"/>
    </source>
</evidence>
<keyword evidence="3" id="KW-1185">Reference proteome</keyword>
<dbReference type="GeneID" id="9057732"/>
<feature type="region of interest" description="Disordered" evidence="1">
    <location>
        <begin position="58"/>
        <end position="122"/>
    </location>
</feature>
<organism evidence="3">
    <name type="scientific">Perkinsus marinus (strain ATCC 50983 / TXsc)</name>
    <dbReference type="NCBI Taxonomy" id="423536"/>
    <lineage>
        <taxon>Eukaryota</taxon>
        <taxon>Sar</taxon>
        <taxon>Alveolata</taxon>
        <taxon>Perkinsozoa</taxon>
        <taxon>Perkinsea</taxon>
        <taxon>Perkinsida</taxon>
        <taxon>Perkinsidae</taxon>
        <taxon>Perkinsus</taxon>
    </lineage>
</organism>
<dbReference type="EMBL" id="GG684554">
    <property type="protein sequence ID" value="EER01065.1"/>
    <property type="molecule type" value="Genomic_DNA"/>
</dbReference>
<accession>C5LQC8</accession>
<dbReference type="RefSeq" id="XP_002768347.1">
    <property type="nucleotide sequence ID" value="XM_002768301.1"/>
</dbReference>
<dbReference type="InParanoid" id="C5LQC8"/>
<dbReference type="Proteomes" id="UP000007800">
    <property type="component" value="Unassembled WGS sequence"/>
</dbReference>
<dbReference type="AlphaFoldDB" id="C5LQC8"/>
<feature type="compositionally biased region" description="Basic and acidic residues" evidence="1">
    <location>
        <begin position="112"/>
        <end position="122"/>
    </location>
</feature>
<evidence type="ECO:0000313" key="3">
    <source>
        <dbReference type="Proteomes" id="UP000007800"/>
    </source>
</evidence>
<proteinExistence type="predicted"/>
<gene>
    <name evidence="2" type="ORF">Pmar_PMAR001947</name>
</gene>
<reference evidence="2 3" key="1">
    <citation type="submission" date="2008-07" db="EMBL/GenBank/DDBJ databases">
        <authorList>
            <person name="El-Sayed N."/>
            <person name="Caler E."/>
            <person name="Inman J."/>
            <person name="Amedeo P."/>
            <person name="Hass B."/>
            <person name="Wortman J."/>
        </authorList>
    </citation>
    <scope>NUCLEOTIDE SEQUENCE [LARGE SCALE GENOMIC DNA]</scope>
    <source>
        <strain evidence="3">ATCC 50983 / TXsc</strain>
    </source>
</reference>
<name>C5LQC8_PERM5</name>